<organism evidence="2 3">
    <name type="scientific">Pedobacter lithocola</name>
    <dbReference type="NCBI Taxonomy" id="1908239"/>
    <lineage>
        <taxon>Bacteria</taxon>
        <taxon>Pseudomonadati</taxon>
        <taxon>Bacteroidota</taxon>
        <taxon>Sphingobacteriia</taxon>
        <taxon>Sphingobacteriales</taxon>
        <taxon>Sphingobacteriaceae</taxon>
        <taxon>Pedobacter</taxon>
    </lineage>
</organism>
<gene>
    <name evidence="2" type="ORF">ACFOWA_15565</name>
</gene>
<reference evidence="3" key="1">
    <citation type="journal article" date="2019" name="Int. J. Syst. Evol. Microbiol.">
        <title>The Global Catalogue of Microorganisms (GCM) 10K type strain sequencing project: providing services to taxonomists for standard genome sequencing and annotation.</title>
        <authorList>
            <consortium name="The Broad Institute Genomics Platform"/>
            <consortium name="The Broad Institute Genome Sequencing Center for Infectious Disease"/>
            <person name="Wu L."/>
            <person name="Ma J."/>
        </authorList>
    </citation>
    <scope>NUCLEOTIDE SEQUENCE [LARGE SCALE GENOMIC DNA]</scope>
    <source>
        <strain evidence="3">CCM 8691</strain>
    </source>
</reference>
<keyword evidence="1" id="KW-0732">Signal</keyword>
<evidence type="ECO:0000313" key="3">
    <source>
        <dbReference type="Proteomes" id="UP001595789"/>
    </source>
</evidence>
<protein>
    <submittedName>
        <fullName evidence="2">Uncharacterized protein</fullName>
    </submittedName>
</protein>
<evidence type="ECO:0000313" key="2">
    <source>
        <dbReference type="EMBL" id="MFC4212618.1"/>
    </source>
</evidence>
<dbReference type="RefSeq" id="WP_378986736.1">
    <property type="nucleotide sequence ID" value="NZ_JBHSBW010000013.1"/>
</dbReference>
<keyword evidence="3" id="KW-1185">Reference proteome</keyword>
<sequence length="205" mass="23753">MKRFLVFFLAQFWIFSCFAQKDKVPNTMHQFLQKNADSTILYNFCPSFLEARNYLIVSKKGDTISIYTYGSKYIRNRFNLVPKAFTDTLQKLHNYRAYIDSYKIGINVFFDTKYISRKDARIFWNSLLKLGPWKIKDDDSDGGAGCTIAEIKKGKPRNYATDGGGISLGLITKNNIEYLHFDNPWYFESKEGCPGRKGRIAIIEI</sequence>
<dbReference type="Proteomes" id="UP001595789">
    <property type="component" value="Unassembled WGS sequence"/>
</dbReference>
<proteinExistence type="predicted"/>
<dbReference type="EMBL" id="JBHSBW010000013">
    <property type="protein sequence ID" value="MFC4212618.1"/>
    <property type="molecule type" value="Genomic_DNA"/>
</dbReference>
<name>A0ABV8PBQ8_9SPHI</name>
<evidence type="ECO:0000256" key="1">
    <source>
        <dbReference type="SAM" id="SignalP"/>
    </source>
</evidence>
<accession>A0ABV8PBQ8</accession>
<dbReference type="PROSITE" id="PS51257">
    <property type="entry name" value="PROKAR_LIPOPROTEIN"/>
    <property type="match status" value="1"/>
</dbReference>
<comment type="caution">
    <text evidence="2">The sequence shown here is derived from an EMBL/GenBank/DDBJ whole genome shotgun (WGS) entry which is preliminary data.</text>
</comment>
<feature type="chain" id="PRO_5046713152" evidence="1">
    <location>
        <begin position="20"/>
        <end position="205"/>
    </location>
</feature>
<feature type="signal peptide" evidence="1">
    <location>
        <begin position="1"/>
        <end position="19"/>
    </location>
</feature>